<evidence type="ECO:0000256" key="1">
    <source>
        <dbReference type="SAM" id="MobiDB-lite"/>
    </source>
</evidence>
<dbReference type="AlphaFoldDB" id="F2DJK9"/>
<reference evidence="2" key="1">
    <citation type="journal article" date="2011" name="Plant Physiol.">
        <title>Comprehensive sequence analysis of 24,783 barley full-length cDNAs derived from 12 clone libraries.</title>
        <authorList>
            <person name="Matsumoto T."/>
            <person name="Tanaka T."/>
            <person name="Sakai H."/>
            <person name="Amano N."/>
            <person name="Kanamori H."/>
            <person name="Kurita K."/>
            <person name="Kikuta A."/>
            <person name="Kamiya K."/>
            <person name="Yamamoto M."/>
            <person name="Ikawa H."/>
            <person name="Fujii N."/>
            <person name="Hori K."/>
            <person name="Itoh T."/>
            <person name="Sato K."/>
        </authorList>
    </citation>
    <scope>NUCLEOTIDE SEQUENCE</scope>
    <source>
        <tissue evidence="2">Shoot and root</tissue>
    </source>
</reference>
<name>F2DJK9_HORVV</name>
<dbReference type="EMBL" id="AK364077">
    <property type="protein sequence ID" value="BAJ95280.1"/>
    <property type="molecule type" value="mRNA"/>
</dbReference>
<proteinExistence type="evidence at transcript level"/>
<feature type="region of interest" description="Disordered" evidence="1">
    <location>
        <begin position="35"/>
        <end position="67"/>
    </location>
</feature>
<protein>
    <submittedName>
        <fullName evidence="2">Predicted protein</fullName>
    </submittedName>
</protein>
<feature type="compositionally biased region" description="Polar residues" evidence="1">
    <location>
        <begin position="35"/>
        <end position="45"/>
    </location>
</feature>
<sequence length="108" mass="11103">MGGATSFPASVCSNLSAQAARPGVLPASMSVTPNISRSALNQNRLHPSARSRYPTESPAKKSFPSEHWARASSMSPITASAASSFSALSSSVAARRMPNHAGNSLSST</sequence>
<organism evidence="2">
    <name type="scientific">Hordeum vulgare subsp. vulgare</name>
    <name type="common">Domesticated barley</name>
    <dbReference type="NCBI Taxonomy" id="112509"/>
    <lineage>
        <taxon>Eukaryota</taxon>
        <taxon>Viridiplantae</taxon>
        <taxon>Streptophyta</taxon>
        <taxon>Embryophyta</taxon>
        <taxon>Tracheophyta</taxon>
        <taxon>Spermatophyta</taxon>
        <taxon>Magnoliopsida</taxon>
        <taxon>Liliopsida</taxon>
        <taxon>Poales</taxon>
        <taxon>Poaceae</taxon>
        <taxon>BOP clade</taxon>
        <taxon>Pooideae</taxon>
        <taxon>Triticodae</taxon>
        <taxon>Triticeae</taxon>
        <taxon>Hordeinae</taxon>
        <taxon>Hordeum</taxon>
    </lineage>
</organism>
<accession>F2DJK9</accession>
<evidence type="ECO:0000313" key="2">
    <source>
        <dbReference type="EMBL" id="BAJ95280.1"/>
    </source>
</evidence>